<gene>
    <name evidence="2" type="primary">shd-L</name>
    <name evidence="2" type="ORF">Hamer_G018292</name>
</gene>
<keyword evidence="3" id="KW-1185">Reference proteome</keyword>
<sequence length="145" mass="16579">MEGGYPMERFWDSSWKLYNKFGPIVRVTKFAGDLDMAEGRLPVRPGLDILTYYRASRPTWFSSPGLVPGNGSEWRRLRSAVHALLRPEVVSRYRAAQNKVAEDLVCLLMARYPLQEGPEGGSHVVPDLLPLLFHYTLEGEKWERS</sequence>
<name>A0A8J5JRE4_HOMAM</name>
<reference evidence="2" key="1">
    <citation type="journal article" date="2021" name="Sci. Adv.">
        <title>The American lobster genome reveals insights on longevity, neural, and immune adaptations.</title>
        <authorList>
            <person name="Polinski J.M."/>
            <person name="Zimin A.V."/>
            <person name="Clark K.F."/>
            <person name="Kohn A.B."/>
            <person name="Sadowski N."/>
            <person name="Timp W."/>
            <person name="Ptitsyn A."/>
            <person name="Khanna P."/>
            <person name="Romanova D.Y."/>
            <person name="Williams P."/>
            <person name="Greenwood S.J."/>
            <person name="Moroz L.L."/>
            <person name="Walt D.R."/>
            <person name="Bodnar A.G."/>
        </authorList>
    </citation>
    <scope>NUCLEOTIDE SEQUENCE</scope>
    <source>
        <strain evidence="2">GMGI-L3</strain>
    </source>
</reference>
<dbReference type="Proteomes" id="UP000747542">
    <property type="component" value="Unassembled WGS sequence"/>
</dbReference>
<protein>
    <submittedName>
        <fullName evidence="2">Ecdysone 20-monooxygenase-like</fullName>
    </submittedName>
</protein>
<accession>A0A8J5JRE4</accession>
<dbReference type="Gene3D" id="1.10.630.10">
    <property type="entry name" value="Cytochrome P450"/>
    <property type="match status" value="1"/>
</dbReference>
<dbReference type="GO" id="GO:0016705">
    <property type="term" value="F:oxidoreductase activity, acting on paired donors, with incorporation or reduction of molecular oxygen"/>
    <property type="evidence" value="ECO:0007669"/>
    <property type="project" value="InterPro"/>
</dbReference>
<keyword evidence="1" id="KW-0560">Oxidoreductase</keyword>
<dbReference type="GO" id="GO:0004497">
    <property type="term" value="F:monooxygenase activity"/>
    <property type="evidence" value="ECO:0007669"/>
    <property type="project" value="UniProtKB-KW"/>
</dbReference>
<dbReference type="EMBL" id="JAHLQT010027102">
    <property type="protein sequence ID" value="KAG7162766.1"/>
    <property type="molecule type" value="Genomic_DNA"/>
</dbReference>
<keyword evidence="1" id="KW-0503">Monooxygenase</keyword>
<dbReference type="AlphaFoldDB" id="A0A8J5JRE4"/>
<dbReference type="InterPro" id="IPR036396">
    <property type="entry name" value="Cyt_P450_sf"/>
</dbReference>
<proteinExistence type="predicted"/>
<comment type="caution">
    <text evidence="2">The sequence shown here is derived from an EMBL/GenBank/DDBJ whole genome shotgun (WGS) entry which is preliminary data.</text>
</comment>
<dbReference type="SUPFAM" id="SSF48264">
    <property type="entry name" value="Cytochrome P450"/>
    <property type="match status" value="1"/>
</dbReference>
<organism evidence="2 3">
    <name type="scientific">Homarus americanus</name>
    <name type="common">American lobster</name>
    <dbReference type="NCBI Taxonomy" id="6706"/>
    <lineage>
        <taxon>Eukaryota</taxon>
        <taxon>Metazoa</taxon>
        <taxon>Ecdysozoa</taxon>
        <taxon>Arthropoda</taxon>
        <taxon>Crustacea</taxon>
        <taxon>Multicrustacea</taxon>
        <taxon>Malacostraca</taxon>
        <taxon>Eumalacostraca</taxon>
        <taxon>Eucarida</taxon>
        <taxon>Decapoda</taxon>
        <taxon>Pleocyemata</taxon>
        <taxon>Astacidea</taxon>
        <taxon>Nephropoidea</taxon>
        <taxon>Nephropidae</taxon>
        <taxon>Homarus</taxon>
    </lineage>
</organism>
<dbReference type="GO" id="GO:0005506">
    <property type="term" value="F:iron ion binding"/>
    <property type="evidence" value="ECO:0007669"/>
    <property type="project" value="InterPro"/>
</dbReference>
<evidence type="ECO:0000256" key="1">
    <source>
        <dbReference type="ARBA" id="ARBA00023033"/>
    </source>
</evidence>
<dbReference type="GO" id="GO:0020037">
    <property type="term" value="F:heme binding"/>
    <property type="evidence" value="ECO:0007669"/>
    <property type="project" value="InterPro"/>
</dbReference>
<evidence type="ECO:0000313" key="3">
    <source>
        <dbReference type="Proteomes" id="UP000747542"/>
    </source>
</evidence>
<evidence type="ECO:0000313" key="2">
    <source>
        <dbReference type="EMBL" id="KAG7162766.1"/>
    </source>
</evidence>